<feature type="transmembrane region" description="Helical" evidence="1">
    <location>
        <begin position="35"/>
        <end position="51"/>
    </location>
</feature>
<evidence type="ECO:0000313" key="2">
    <source>
        <dbReference type="EMBL" id="MBB5082515.1"/>
    </source>
</evidence>
<dbReference type="Proteomes" id="UP000568380">
    <property type="component" value="Unassembled WGS sequence"/>
</dbReference>
<comment type="caution">
    <text evidence="2">The sequence shown here is derived from an EMBL/GenBank/DDBJ whole genome shotgun (WGS) entry which is preliminary data.</text>
</comment>
<keyword evidence="3" id="KW-1185">Reference proteome</keyword>
<sequence length="327" mass="34499">MKRLLALVLSLIVHALTLAFVLAGGALIVFNPGEVPAWVAGALLLAVGVMLRPRLGRLSADAEVLAPSSAPELYGAAARVADALAVKRPATVAIMDLGVDATSTRIGLRRTPVMVVGLPLWLALTPRQRVTLLARAYAAGKIGEGLIVGEALSTLAEWRMGLVGAAPLKQREEARVVMDRASLGVMHAPGASYEAAGLLGRIFGRVLGGPVLLAEYALTRLVRAGDSRTKEERRALTARVTSAEELDELEDLMASGRYLAPIQAAALRGESVAEIRQDALTRARLSDDGVLTSAPGSELLGARESELIDAELLKHYTRAIRGFGLIS</sequence>
<dbReference type="AlphaFoldDB" id="A0A7W8AAE4"/>
<evidence type="ECO:0000256" key="1">
    <source>
        <dbReference type="SAM" id="Phobius"/>
    </source>
</evidence>
<reference evidence="2 3" key="1">
    <citation type="submission" date="2020-08" db="EMBL/GenBank/DDBJ databases">
        <title>Genomic Encyclopedia of Type Strains, Phase IV (KMG-IV): sequencing the most valuable type-strain genomes for metagenomic binning, comparative biology and taxonomic classification.</title>
        <authorList>
            <person name="Goeker M."/>
        </authorList>
    </citation>
    <scope>NUCLEOTIDE SEQUENCE [LARGE SCALE GENOMIC DNA]</scope>
    <source>
        <strain evidence="2 3">DSM 45385</strain>
    </source>
</reference>
<dbReference type="EMBL" id="JACHIN010000013">
    <property type="protein sequence ID" value="MBB5082515.1"/>
    <property type="molecule type" value="Genomic_DNA"/>
</dbReference>
<evidence type="ECO:0008006" key="4">
    <source>
        <dbReference type="Google" id="ProtNLM"/>
    </source>
</evidence>
<dbReference type="RefSeq" id="WP_184970788.1">
    <property type="nucleotide sequence ID" value="NZ_JACHIN010000013.1"/>
</dbReference>
<organism evidence="2 3">
    <name type="scientific">Nonomuraea endophytica</name>
    <dbReference type="NCBI Taxonomy" id="714136"/>
    <lineage>
        <taxon>Bacteria</taxon>
        <taxon>Bacillati</taxon>
        <taxon>Actinomycetota</taxon>
        <taxon>Actinomycetes</taxon>
        <taxon>Streptosporangiales</taxon>
        <taxon>Streptosporangiaceae</taxon>
        <taxon>Nonomuraea</taxon>
    </lineage>
</organism>
<keyword evidence="1" id="KW-0472">Membrane</keyword>
<proteinExistence type="predicted"/>
<name>A0A7W8AAE4_9ACTN</name>
<keyword evidence="1" id="KW-1133">Transmembrane helix</keyword>
<evidence type="ECO:0000313" key="3">
    <source>
        <dbReference type="Proteomes" id="UP000568380"/>
    </source>
</evidence>
<keyword evidence="1" id="KW-0812">Transmembrane</keyword>
<protein>
    <recommendedName>
        <fullName evidence="4">Peptidase M48 domain-containing protein</fullName>
    </recommendedName>
</protein>
<gene>
    <name evidence="2" type="ORF">HNR40_008010</name>
</gene>
<accession>A0A7W8AAE4</accession>